<comment type="caution">
    <text evidence="2">The sequence shown here is derived from an EMBL/GenBank/DDBJ whole genome shotgun (WGS) entry which is preliminary data.</text>
</comment>
<feature type="region of interest" description="Disordered" evidence="1">
    <location>
        <begin position="410"/>
        <end position="472"/>
    </location>
</feature>
<sequence>MLNDLHAPLHVREEDIMWILKVPDIEHLLYEVRYLSKYIEEELLFKVGLSFHAGRFEARMLKKSSKVPELPVPVSKVAPKRQVGGGDPQSLKKKKLEGVTTSADKALPPPDLEAELTHSLNEWNNEFVKVKYLQGEYKRKYDLRTKEVKMLEEELIECRTKLANIVHSMSLQNQQIDRLQMDFEGAQAVITQLRKDQKASVEKIGGLMNAFMFGEFNTRRLCTWLHRHAWVDGSLALELLSGHAWVRIFSETHTLLAEKEAALSDLESSRIIEDFKKYISFKTIIQDHVQEARDHIYDVEVKALEQQCIGEGFIWGFLKGVRLMQRKTGVTVEGLTPSQASGDPSSDPDGDEIESKLQKAFALESSRFSQELKDLILRFLHLSDTIFYGWAQCPFFSSVLPPMMKRERRASSGCPAERRALGGGPTESRASNGDLAERRASSGGPAERRASGGGPAERRATGGGPAERRDFRWWSGRTSGLQVVVRQNVGPRVVVRQNVGPSGGGPAVVRQNSDGGRGGAKGQERSPISLLIPSSLGPFS</sequence>
<gene>
    <name evidence="2" type="ORF">M5K25_008772</name>
</gene>
<keyword evidence="3" id="KW-1185">Reference proteome</keyword>
<accession>A0ABD0V9D6</accession>
<dbReference type="AlphaFoldDB" id="A0ABD0V9D6"/>
<feature type="region of interest" description="Disordered" evidence="1">
    <location>
        <begin position="77"/>
        <end position="110"/>
    </location>
</feature>
<name>A0ABD0V9D6_DENTH</name>
<organism evidence="2 3">
    <name type="scientific">Dendrobium thyrsiflorum</name>
    <name type="common">Pinecone-like raceme dendrobium</name>
    <name type="synonym">Orchid</name>
    <dbReference type="NCBI Taxonomy" id="117978"/>
    <lineage>
        <taxon>Eukaryota</taxon>
        <taxon>Viridiplantae</taxon>
        <taxon>Streptophyta</taxon>
        <taxon>Embryophyta</taxon>
        <taxon>Tracheophyta</taxon>
        <taxon>Spermatophyta</taxon>
        <taxon>Magnoliopsida</taxon>
        <taxon>Liliopsida</taxon>
        <taxon>Asparagales</taxon>
        <taxon>Orchidaceae</taxon>
        <taxon>Epidendroideae</taxon>
        <taxon>Malaxideae</taxon>
        <taxon>Dendrobiinae</taxon>
        <taxon>Dendrobium</taxon>
    </lineage>
</organism>
<reference evidence="2 3" key="1">
    <citation type="journal article" date="2024" name="Plant Biotechnol. J.">
        <title>Dendrobium thyrsiflorum genome and its molecular insights into genes involved in important horticultural traits.</title>
        <authorList>
            <person name="Chen B."/>
            <person name="Wang J.Y."/>
            <person name="Zheng P.J."/>
            <person name="Li K.L."/>
            <person name="Liang Y.M."/>
            <person name="Chen X.F."/>
            <person name="Zhang C."/>
            <person name="Zhao X."/>
            <person name="He X."/>
            <person name="Zhang G.Q."/>
            <person name="Liu Z.J."/>
            <person name="Xu Q."/>
        </authorList>
    </citation>
    <scope>NUCLEOTIDE SEQUENCE [LARGE SCALE GENOMIC DNA]</scope>
    <source>
        <strain evidence="2">GZMU011</strain>
    </source>
</reference>
<dbReference type="EMBL" id="JANQDX010000007">
    <property type="protein sequence ID" value="KAL0921675.1"/>
    <property type="molecule type" value="Genomic_DNA"/>
</dbReference>
<evidence type="ECO:0000313" key="2">
    <source>
        <dbReference type="EMBL" id="KAL0921675.1"/>
    </source>
</evidence>
<feature type="region of interest" description="Disordered" evidence="1">
    <location>
        <begin position="333"/>
        <end position="354"/>
    </location>
</feature>
<evidence type="ECO:0000313" key="3">
    <source>
        <dbReference type="Proteomes" id="UP001552299"/>
    </source>
</evidence>
<protein>
    <submittedName>
        <fullName evidence="2">Uncharacterized protein</fullName>
    </submittedName>
</protein>
<feature type="compositionally biased region" description="Low complexity" evidence="1">
    <location>
        <begin position="526"/>
        <end position="540"/>
    </location>
</feature>
<feature type="region of interest" description="Disordered" evidence="1">
    <location>
        <begin position="495"/>
        <end position="540"/>
    </location>
</feature>
<feature type="compositionally biased region" description="Basic and acidic residues" evidence="1">
    <location>
        <begin position="435"/>
        <end position="472"/>
    </location>
</feature>
<dbReference type="Proteomes" id="UP001552299">
    <property type="component" value="Unassembled WGS sequence"/>
</dbReference>
<proteinExistence type="predicted"/>
<evidence type="ECO:0000256" key="1">
    <source>
        <dbReference type="SAM" id="MobiDB-lite"/>
    </source>
</evidence>